<evidence type="ECO:0000256" key="8">
    <source>
        <dbReference type="ARBA" id="ARBA00022840"/>
    </source>
</evidence>
<dbReference type="InterPro" id="IPR017441">
    <property type="entry name" value="Protein_kinase_ATP_BS"/>
</dbReference>
<keyword evidence="6 14" id="KW-0547">Nucleotide-binding</keyword>
<dbReference type="InterPro" id="IPR020635">
    <property type="entry name" value="Tyr_kinase_cat_dom"/>
</dbReference>
<dbReference type="Proteomes" id="UP000694866">
    <property type="component" value="Unplaced"/>
</dbReference>
<evidence type="ECO:0000313" key="18">
    <source>
        <dbReference type="RefSeq" id="XP_011314506.1"/>
    </source>
</evidence>
<evidence type="ECO:0000256" key="1">
    <source>
        <dbReference type="ARBA" id="ARBA00004479"/>
    </source>
</evidence>
<dbReference type="Gene3D" id="1.10.510.10">
    <property type="entry name" value="Transferase(Phosphotransferase) domain 1"/>
    <property type="match status" value="1"/>
</dbReference>
<evidence type="ECO:0000256" key="6">
    <source>
        <dbReference type="ARBA" id="ARBA00022741"/>
    </source>
</evidence>
<dbReference type="PANTHER" id="PTHR24416:SF620">
    <property type="entry name" value="TYROSINE-PROTEIN KINASE RECEPTOR TORSO"/>
    <property type="match status" value="1"/>
</dbReference>
<dbReference type="Pfam" id="PF07714">
    <property type="entry name" value="PK_Tyr_Ser-Thr"/>
    <property type="match status" value="1"/>
</dbReference>
<dbReference type="PROSITE" id="PS00107">
    <property type="entry name" value="PROTEIN_KINASE_ATP"/>
    <property type="match status" value="1"/>
</dbReference>
<protein>
    <recommendedName>
        <fullName evidence="2">receptor protein-tyrosine kinase</fullName>
        <ecNumber evidence="2">2.7.10.1</ecNumber>
    </recommendedName>
</protein>
<keyword evidence="7 18" id="KW-0418">Kinase</keyword>
<evidence type="ECO:0000256" key="10">
    <source>
        <dbReference type="ARBA" id="ARBA00023136"/>
    </source>
</evidence>
<dbReference type="CDD" id="cd00192">
    <property type="entry name" value="PTKc"/>
    <property type="match status" value="1"/>
</dbReference>
<dbReference type="InterPro" id="IPR011009">
    <property type="entry name" value="Kinase-like_dom_sf"/>
</dbReference>
<evidence type="ECO:0000256" key="7">
    <source>
        <dbReference type="ARBA" id="ARBA00022777"/>
    </source>
</evidence>
<evidence type="ECO:0000313" key="17">
    <source>
        <dbReference type="Proteomes" id="UP000694866"/>
    </source>
</evidence>
<reference evidence="18" key="1">
    <citation type="submission" date="2025-08" db="UniProtKB">
        <authorList>
            <consortium name="RefSeq"/>
        </authorList>
    </citation>
    <scope>IDENTIFICATION</scope>
    <source>
        <strain evidence="18">USDA-PBARC FA_bdor</strain>
        <tissue evidence="18">Whole organism</tissue>
    </source>
</reference>
<dbReference type="AlphaFoldDB" id="A0A9R1UBL6"/>
<dbReference type="GO" id="GO:0005886">
    <property type="term" value="C:plasma membrane"/>
    <property type="evidence" value="ECO:0007669"/>
    <property type="project" value="TreeGrafter"/>
</dbReference>
<evidence type="ECO:0000256" key="2">
    <source>
        <dbReference type="ARBA" id="ARBA00011902"/>
    </source>
</evidence>
<comment type="subcellular location">
    <subcellularLocation>
        <location evidence="1">Membrane</location>
        <topology evidence="1">Single-pass type I membrane protein</topology>
    </subcellularLocation>
</comment>
<dbReference type="OrthoDB" id="3256376at2759"/>
<sequence length="804" mass="91343">MTYPSRQMRNNNKNEIVIINMILNIFMVLLMSVITCGLTVDYVEKYAECMAQCQQTSCRDDCFHKKIPNKEMEISSEAANFNAELHCKDVDLLTIKHNPGIYFIMMEDESNTRINVSVTEGEFLISKNLQPATAYRYTARRFDNNYISAPEITEWFTTTRMGIIPARPAGVFVENILQDDVNDDRLMAEVAFAPGEDRSCFYEVLSLKEDEGLTIASFDGTLGFQLKLPNLGYHRNNTVIISAINNGSSKSSDNVTMTFHTPTCLEIHENITRCPPDQIIGLRVTDERGNNSDFDFSVSWNKPKFTPDNYTVQLTTIDQSREPYLIIVNGNSTGVSYSLKNVGLPHMLTIIAESPGGTTTPETIPIALASEIDPSSSSVLQEVLIVFPAVTLTAAVITMIYIYYRYKKMRNCRDPYRYCKKNLHGRTIFNLLYEKPKLLEVENKIEDDPLITKDHFELGAMQLKIKDILGSGFSGVVRLGSLKINDNETIDVAVKMLRDCPSAEDIKNFQQEMMVMKSAGKHPNIVSLIGCCTSEIKPMIVVEYCSKGDLQNYLRNIWKTIMEDSLRREAKCKMIDERNSGNARFFHPEYANNEEVAVSNTLYDMQQDMLNTTENITAADLLSFALQIANGMKFLSLNRIVHRDLAARNVLVCGDRTVKISDFGLSRDIYQDSVYKKQGDGKLPLKWMAVEALTHQIYTSQSDVWSFGILLWEIVTLGSNPYPDTPTHMILQVLKTGYRMEKPSNCGRELYDIMLSCWRTSPRSRPTFTDLQRNLEKLLQAVGHHEYLNLYDIHQESRNANTSE</sequence>
<keyword evidence="10 15" id="KW-0472">Membrane</keyword>
<dbReference type="InterPro" id="IPR008266">
    <property type="entry name" value="Tyr_kinase_AS"/>
</dbReference>
<evidence type="ECO:0000256" key="14">
    <source>
        <dbReference type="PROSITE-ProRule" id="PRU10141"/>
    </source>
</evidence>
<dbReference type="KEGG" id="fas:105273651"/>
<evidence type="ECO:0000256" key="4">
    <source>
        <dbReference type="ARBA" id="ARBA00022692"/>
    </source>
</evidence>
<dbReference type="PROSITE" id="PS50011">
    <property type="entry name" value="PROTEIN_KINASE_DOM"/>
    <property type="match status" value="1"/>
</dbReference>
<gene>
    <name evidence="18" type="primary">tor</name>
</gene>
<evidence type="ECO:0000256" key="3">
    <source>
        <dbReference type="ARBA" id="ARBA00022679"/>
    </source>
</evidence>
<dbReference type="GeneID" id="105273651"/>
<dbReference type="SMART" id="SM00219">
    <property type="entry name" value="TyrKc"/>
    <property type="match status" value="1"/>
</dbReference>
<organism evidence="17 18">
    <name type="scientific">Fopius arisanus</name>
    <dbReference type="NCBI Taxonomy" id="64838"/>
    <lineage>
        <taxon>Eukaryota</taxon>
        <taxon>Metazoa</taxon>
        <taxon>Ecdysozoa</taxon>
        <taxon>Arthropoda</taxon>
        <taxon>Hexapoda</taxon>
        <taxon>Insecta</taxon>
        <taxon>Pterygota</taxon>
        <taxon>Neoptera</taxon>
        <taxon>Endopterygota</taxon>
        <taxon>Hymenoptera</taxon>
        <taxon>Apocrita</taxon>
        <taxon>Ichneumonoidea</taxon>
        <taxon>Braconidae</taxon>
        <taxon>Opiinae</taxon>
        <taxon>Fopius</taxon>
    </lineage>
</organism>
<dbReference type="InterPro" id="IPR050122">
    <property type="entry name" value="RTK"/>
</dbReference>
<name>A0A9R1UBL6_9HYME</name>
<evidence type="ECO:0000256" key="15">
    <source>
        <dbReference type="SAM" id="Phobius"/>
    </source>
</evidence>
<dbReference type="InterPro" id="IPR000719">
    <property type="entry name" value="Prot_kinase_dom"/>
</dbReference>
<dbReference type="GO" id="GO:0005524">
    <property type="term" value="F:ATP binding"/>
    <property type="evidence" value="ECO:0007669"/>
    <property type="project" value="UniProtKB-UniRule"/>
</dbReference>
<proteinExistence type="predicted"/>
<keyword evidence="8 14" id="KW-0067">ATP-binding</keyword>
<keyword evidence="9 15" id="KW-1133">Transmembrane helix</keyword>
<feature type="transmembrane region" description="Helical" evidence="15">
    <location>
        <begin position="21"/>
        <end position="43"/>
    </location>
</feature>
<evidence type="ECO:0000256" key="5">
    <source>
        <dbReference type="ARBA" id="ARBA00022729"/>
    </source>
</evidence>
<evidence type="ECO:0000256" key="13">
    <source>
        <dbReference type="ARBA" id="ARBA00051243"/>
    </source>
</evidence>
<dbReference type="FunFam" id="1.10.510.10:FF:000190">
    <property type="entry name" value="Proto-oncogene tyrosine-protein kinase receptor Ret"/>
    <property type="match status" value="1"/>
</dbReference>
<dbReference type="PROSITE" id="PS00109">
    <property type="entry name" value="PROTEIN_KINASE_TYR"/>
    <property type="match status" value="1"/>
</dbReference>
<dbReference type="EC" id="2.7.10.1" evidence="2"/>
<feature type="binding site" evidence="14">
    <location>
        <position position="495"/>
    </location>
    <ligand>
        <name>ATP</name>
        <dbReference type="ChEBI" id="CHEBI:30616"/>
    </ligand>
</feature>
<evidence type="ECO:0000256" key="9">
    <source>
        <dbReference type="ARBA" id="ARBA00022989"/>
    </source>
</evidence>
<comment type="catalytic activity">
    <reaction evidence="13">
        <text>L-tyrosyl-[protein] + ATP = O-phospho-L-tyrosyl-[protein] + ADP + H(+)</text>
        <dbReference type="Rhea" id="RHEA:10596"/>
        <dbReference type="Rhea" id="RHEA-COMP:10136"/>
        <dbReference type="Rhea" id="RHEA-COMP:20101"/>
        <dbReference type="ChEBI" id="CHEBI:15378"/>
        <dbReference type="ChEBI" id="CHEBI:30616"/>
        <dbReference type="ChEBI" id="CHEBI:46858"/>
        <dbReference type="ChEBI" id="CHEBI:61978"/>
        <dbReference type="ChEBI" id="CHEBI:456216"/>
        <dbReference type="EC" id="2.7.10.1"/>
    </reaction>
</comment>
<dbReference type="GO" id="GO:1902533">
    <property type="term" value="P:positive regulation of intracellular signal transduction"/>
    <property type="evidence" value="ECO:0007669"/>
    <property type="project" value="UniProtKB-ARBA"/>
</dbReference>
<dbReference type="Gene3D" id="3.30.200.20">
    <property type="entry name" value="Phosphorylase Kinase, domain 1"/>
    <property type="match status" value="1"/>
</dbReference>
<evidence type="ECO:0000256" key="11">
    <source>
        <dbReference type="ARBA" id="ARBA00023137"/>
    </source>
</evidence>
<dbReference type="GO" id="GO:0007169">
    <property type="term" value="P:cell surface receptor protein tyrosine kinase signaling pathway"/>
    <property type="evidence" value="ECO:0007669"/>
    <property type="project" value="TreeGrafter"/>
</dbReference>
<dbReference type="RefSeq" id="XP_011314506.1">
    <property type="nucleotide sequence ID" value="XM_011316204.1"/>
</dbReference>
<feature type="domain" description="Protein kinase" evidence="16">
    <location>
        <begin position="463"/>
        <end position="788"/>
    </location>
</feature>
<accession>A0A9R1UBL6</accession>
<keyword evidence="12" id="KW-0325">Glycoprotein</keyword>
<keyword evidence="3" id="KW-0808">Transferase</keyword>
<keyword evidence="5" id="KW-0732">Signal</keyword>
<feature type="transmembrane region" description="Helical" evidence="15">
    <location>
        <begin position="383"/>
        <end position="404"/>
    </location>
</feature>
<dbReference type="GO" id="GO:0004714">
    <property type="term" value="F:transmembrane receptor protein tyrosine kinase activity"/>
    <property type="evidence" value="ECO:0007669"/>
    <property type="project" value="UniProtKB-EC"/>
</dbReference>
<keyword evidence="18" id="KW-0675">Receptor</keyword>
<keyword evidence="17" id="KW-1185">Reference proteome</keyword>
<evidence type="ECO:0000259" key="16">
    <source>
        <dbReference type="PROSITE" id="PS50011"/>
    </source>
</evidence>
<keyword evidence="4 15" id="KW-0812">Transmembrane</keyword>
<dbReference type="SUPFAM" id="SSF56112">
    <property type="entry name" value="Protein kinase-like (PK-like)"/>
    <property type="match status" value="1"/>
</dbReference>
<dbReference type="GO" id="GO:0043235">
    <property type="term" value="C:receptor complex"/>
    <property type="evidence" value="ECO:0007669"/>
    <property type="project" value="TreeGrafter"/>
</dbReference>
<dbReference type="PANTHER" id="PTHR24416">
    <property type="entry name" value="TYROSINE-PROTEIN KINASE RECEPTOR"/>
    <property type="match status" value="1"/>
</dbReference>
<evidence type="ECO:0000256" key="12">
    <source>
        <dbReference type="ARBA" id="ARBA00023180"/>
    </source>
</evidence>
<keyword evidence="11" id="KW-0829">Tyrosine-protein kinase</keyword>
<dbReference type="InterPro" id="IPR001245">
    <property type="entry name" value="Ser-Thr/Tyr_kinase_cat_dom"/>
</dbReference>